<feature type="transmembrane region" description="Helical" evidence="1">
    <location>
        <begin position="55"/>
        <end position="83"/>
    </location>
</feature>
<organism evidence="2 3">
    <name type="scientific">Senna tora</name>
    <dbReference type="NCBI Taxonomy" id="362788"/>
    <lineage>
        <taxon>Eukaryota</taxon>
        <taxon>Viridiplantae</taxon>
        <taxon>Streptophyta</taxon>
        <taxon>Embryophyta</taxon>
        <taxon>Tracheophyta</taxon>
        <taxon>Spermatophyta</taxon>
        <taxon>Magnoliopsida</taxon>
        <taxon>eudicotyledons</taxon>
        <taxon>Gunneridae</taxon>
        <taxon>Pentapetalae</taxon>
        <taxon>rosids</taxon>
        <taxon>fabids</taxon>
        <taxon>Fabales</taxon>
        <taxon>Fabaceae</taxon>
        <taxon>Caesalpinioideae</taxon>
        <taxon>Cassia clade</taxon>
        <taxon>Senna</taxon>
    </lineage>
</organism>
<keyword evidence="1" id="KW-0812">Transmembrane</keyword>
<evidence type="ECO:0000313" key="2">
    <source>
        <dbReference type="EMBL" id="KAF7826408.1"/>
    </source>
</evidence>
<keyword evidence="3" id="KW-1185">Reference proteome</keyword>
<sequence>MLVAYVLNFQYRVWIFPLTALHFLAHSPALVLLSYSRVGVVVSVLVSPWLDSSNVVLASSPVIMIMLAVVAGMTSVVVIVLVVC</sequence>
<keyword evidence="1" id="KW-1133">Transmembrane helix</keyword>
<accession>A0A834TPG8</accession>
<feature type="transmembrane region" description="Helical" evidence="1">
    <location>
        <begin position="12"/>
        <end position="35"/>
    </location>
</feature>
<proteinExistence type="predicted"/>
<gene>
    <name evidence="2" type="ORF">G2W53_017572</name>
</gene>
<dbReference type="AlphaFoldDB" id="A0A834TPG8"/>
<evidence type="ECO:0000313" key="3">
    <source>
        <dbReference type="Proteomes" id="UP000634136"/>
    </source>
</evidence>
<reference evidence="2" key="1">
    <citation type="submission" date="2020-09" db="EMBL/GenBank/DDBJ databases">
        <title>Genome-Enabled Discovery of Anthraquinone Biosynthesis in Senna tora.</title>
        <authorList>
            <person name="Kang S.-H."/>
            <person name="Pandey R.P."/>
            <person name="Lee C.-M."/>
            <person name="Sim J.-S."/>
            <person name="Jeong J.-T."/>
            <person name="Choi B.-S."/>
            <person name="Jung M."/>
            <person name="Ginzburg D."/>
            <person name="Zhao K."/>
            <person name="Won S.Y."/>
            <person name="Oh T.-J."/>
            <person name="Yu Y."/>
            <person name="Kim N.-H."/>
            <person name="Lee O.R."/>
            <person name="Lee T.-H."/>
            <person name="Bashyal P."/>
            <person name="Kim T.-S."/>
            <person name="Lee W.-H."/>
            <person name="Kawkins C."/>
            <person name="Kim C.-K."/>
            <person name="Kim J.S."/>
            <person name="Ahn B.O."/>
            <person name="Rhee S.Y."/>
            <person name="Sohng J.K."/>
        </authorList>
    </citation>
    <scope>NUCLEOTIDE SEQUENCE</scope>
    <source>
        <tissue evidence="2">Leaf</tissue>
    </source>
</reference>
<protein>
    <submittedName>
        <fullName evidence="2">Uncharacterized protein</fullName>
    </submittedName>
</protein>
<dbReference type="EMBL" id="JAAIUW010000006">
    <property type="protein sequence ID" value="KAF7826408.1"/>
    <property type="molecule type" value="Genomic_DNA"/>
</dbReference>
<evidence type="ECO:0000256" key="1">
    <source>
        <dbReference type="SAM" id="Phobius"/>
    </source>
</evidence>
<name>A0A834TPG8_9FABA</name>
<dbReference type="Proteomes" id="UP000634136">
    <property type="component" value="Unassembled WGS sequence"/>
</dbReference>
<comment type="caution">
    <text evidence="2">The sequence shown here is derived from an EMBL/GenBank/DDBJ whole genome shotgun (WGS) entry which is preliminary data.</text>
</comment>
<keyword evidence="1" id="KW-0472">Membrane</keyword>